<dbReference type="InterPro" id="IPR003959">
    <property type="entry name" value="ATPase_AAA_core"/>
</dbReference>
<dbReference type="SUPFAM" id="SSF52540">
    <property type="entry name" value="P-loop containing nucleoside triphosphate hydrolases"/>
    <property type="match status" value="1"/>
</dbReference>
<evidence type="ECO:0000259" key="10">
    <source>
        <dbReference type="SMART" id="SM00382"/>
    </source>
</evidence>
<accession>A0A0C3JWH0</accession>
<dbReference type="Proteomes" id="UP000054217">
    <property type="component" value="Unassembled WGS sequence"/>
</dbReference>
<dbReference type="InterPro" id="IPR047854">
    <property type="entry name" value="RFC_lid"/>
</dbReference>
<dbReference type="GO" id="GO:0016887">
    <property type="term" value="F:ATP hydrolysis activity"/>
    <property type="evidence" value="ECO:0007669"/>
    <property type="project" value="InterPro"/>
</dbReference>
<feature type="region of interest" description="Disordered" evidence="9">
    <location>
        <begin position="585"/>
        <end position="631"/>
    </location>
</feature>
<comment type="similarity">
    <text evidence="8">Belongs to the activator 1 small subunits family. CTF18 subfamily.</text>
</comment>
<evidence type="ECO:0000256" key="8">
    <source>
        <dbReference type="ARBA" id="ARBA00043975"/>
    </source>
</evidence>
<feature type="domain" description="AAA+ ATPase" evidence="10">
    <location>
        <begin position="106"/>
        <end position="249"/>
    </location>
</feature>
<dbReference type="GO" id="GO:0003677">
    <property type="term" value="F:DNA binding"/>
    <property type="evidence" value="ECO:0007669"/>
    <property type="project" value="UniProtKB-KW"/>
</dbReference>
<dbReference type="GO" id="GO:0005634">
    <property type="term" value="C:nucleus"/>
    <property type="evidence" value="ECO:0007669"/>
    <property type="project" value="UniProtKB-SubCell"/>
</dbReference>
<dbReference type="InterPro" id="IPR027417">
    <property type="entry name" value="P-loop_NTPase"/>
</dbReference>
<feature type="compositionally biased region" description="Polar residues" evidence="9">
    <location>
        <begin position="21"/>
        <end position="31"/>
    </location>
</feature>
<dbReference type="GO" id="GO:0006260">
    <property type="term" value="P:DNA replication"/>
    <property type="evidence" value="ECO:0007669"/>
    <property type="project" value="UniProtKB-KW"/>
</dbReference>
<dbReference type="Gene3D" id="1.10.8.60">
    <property type="match status" value="1"/>
</dbReference>
<dbReference type="InParanoid" id="A0A0C3JWH0"/>
<dbReference type="SMART" id="SM00382">
    <property type="entry name" value="AAA"/>
    <property type="match status" value="1"/>
</dbReference>
<comment type="subcellular location">
    <subcellularLocation>
        <location evidence="1">Nucleus</location>
    </subcellularLocation>
</comment>
<reference evidence="12" key="2">
    <citation type="submission" date="2015-01" db="EMBL/GenBank/DDBJ databases">
        <title>Evolutionary Origins and Diversification of the Mycorrhizal Mutualists.</title>
        <authorList>
            <consortium name="DOE Joint Genome Institute"/>
            <consortium name="Mycorrhizal Genomics Consortium"/>
            <person name="Kohler A."/>
            <person name="Kuo A."/>
            <person name="Nagy L.G."/>
            <person name="Floudas D."/>
            <person name="Copeland A."/>
            <person name="Barry K.W."/>
            <person name="Cichocki N."/>
            <person name="Veneault-Fourrey C."/>
            <person name="LaButti K."/>
            <person name="Lindquist E.A."/>
            <person name="Lipzen A."/>
            <person name="Lundell T."/>
            <person name="Morin E."/>
            <person name="Murat C."/>
            <person name="Riley R."/>
            <person name="Ohm R."/>
            <person name="Sun H."/>
            <person name="Tunlid A."/>
            <person name="Henrissat B."/>
            <person name="Grigoriev I.V."/>
            <person name="Hibbett D.S."/>
            <person name="Martin F."/>
        </authorList>
    </citation>
    <scope>NUCLEOTIDE SEQUENCE [LARGE SCALE GENOMIC DNA]</scope>
    <source>
        <strain evidence="12">Marx 270</strain>
    </source>
</reference>
<sequence length="696" mass="78199">MPQVSKLLEVPIHRLMEECSTSSAMKASTRQAAKRPNEQTHGEHTLWVERYRPRRFTELLGNERVAREVLAWVKQWDWCVFGKQRKKRAREKEDNYNAEDEYRRPREKLLLLSGPPGLGKTTLAHVVAAHAGYEVMEINASDARSAQIIDERIRPTLEAGSKVGSLKPVLLVIDEIDGATGGGDNSSGFVQKLVSLTFNKSNKKGKNRGKSHSRPLLRPIICICNDPNSHALAALRPHARQIRYMRPADVHTVRRLREICELEGLNVNARALSVLVGIAKGDLRGCLNTLQFIKSRNEDVTEPLIRRATAGMKEGDSTTTTVLKEIFAPLSERRIKDLALGEDDGTRYVNRLNRAIEVLNNPASVANGCFAQYPHYRRHEADMSRYRQVNEWLVAFDTLSSAMYAEGEFELHGYLPYLLIPFHPLCREQRSQRVERDTSDWDNLQLTRANEEIYKSLADGIRNSSKTPCAYRHLITGQALPLEFAPYINRIISPPLRPVNSQIIKPAERALVSRLVEIMISLGLRFVQERAEDGQLVYRLDPPMDVFVTYDGKRAPDLATSRYAVRHLIAAEIDAALAAHAVDVTPKSGNSRGRGHSNKKSVMLEERPDGDIADMEVGKEGPPLPDEDQLPVHKRRRPADLDPVDFFGRPIAVPRKVSGPGAPRSEGALVPFRTTYRYLEGNSAAVRKPVKVASFL</sequence>
<gene>
    <name evidence="11" type="ORF">M404DRAFT_122953</name>
</gene>
<dbReference type="Gene3D" id="3.40.50.300">
    <property type="entry name" value="P-loop containing nucleotide triphosphate hydrolases"/>
    <property type="match status" value="1"/>
</dbReference>
<evidence type="ECO:0000256" key="6">
    <source>
        <dbReference type="ARBA" id="ARBA00023242"/>
    </source>
</evidence>
<reference evidence="11 12" key="1">
    <citation type="submission" date="2014-04" db="EMBL/GenBank/DDBJ databases">
        <authorList>
            <consortium name="DOE Joint Genome Institute"/>
            <person name="Kuo A."/>
            <person name="Kohler A."/>
            <person name="Costa M.D."/>
            <person name="Nagy L.G."/>
            <person name="Floudas D."/>
            <person name="Copeland A."/>
            <person name="Barry K.W."/>
            <person name="Cichocki N."/>
            <person name="Veneault-Fourrey C."/>
            <person name="LaButti K."/>
            <person name="Lindquist E.A."/>
            <person name="Lipzen A."/>
            <person name="Lundell T."/>
            <person name="Morin E."/>
            <person name="Murat C."/>
            <person name="Sun H."/>
            <person name="Tunlid A."/>
            <person name="Henrissat B."/>
            <person name="Grigoriev I.V."/>
            <person name="Hibbett D.S."/>
            <person name="Martin F."/>
            <person name="Nordberg H.P."/>
            <person name="Cantor M.N."/>
            <person name="Hua S.X."/>
        </authorList>
    </citation>
    <scope>NUCLEOTIDE SEQUENCE [LARGE SCALE GENOMIC DNA]</scope>
    <source>
        <strain evidence="11 12">Marx 270</strain>
    </source>
</reference>
<evidence type="ECO:0000256" key="7">
    <source>
        <dbReference type="ARBA" id="ARBA00023306"/>
    </source>
</evidence>
<keyword evidence="2" id="KW-0235">DNA replication</keyword>
<protein>
    <recommendedName>
        <fullName evidence="10">AAA+ ATPase domain-containing protein</fullName>
    </recommendedName>
</protein>
<dbReference type="OrthoDB" id="2195431at2759"/>
<dbReference type="STRING" id="870435.A0A0C3JWH0"/>
<evidence type="ECO:0000256" key="2">
    <source>
        <dbReference type="ARBA" id="ARBA00022705"/>
    </source>
</evidence>
<dbReference type="HOGENOM" id="CLU_004894_3_2_1"/>
<evidence type="ECO:0000256" key="4">
    <source>
        <dbReference type="ARBA" id="ARBA00022840"/>
    </source>
</evidence>
<dbReference type="PANTHER" id="PTHR46765:SF1">
    <property type="entry name" value="P-LOOP CONTAINING NUCLEOSIDE TRIPHOSPHATE HYDROLASES SUPERFAMILY PROTEIN"/>
    <property type="match status" value="1"/>
</dbReference>
<keyword evidence="5" id="KW-0238">DNA-binding</keyword>
<dbReference type="EMBL" id="KN831946">
    <property type="protein sequence ID" value="KIO13478.1"/>
    <property type="molecule type" value="Genomic_DNA"/>
</dbReference>
<dbReference type="CDD" id="cd18140">
    <property type="entry name" value="HLD_clamp_RFC"/>
    <property type="match status" value="1"/>
</dbReference>
<proteinExistence type="inferred from homology"/>
<evidence type="ECO:0000313" key="12">
    <source>
        <dbReference type="Proteomes" id="UP000054217"/>
    </source>
</evidence>
<dbReference type="InterPro" id="IPR003593">
    <property type="entry name" value="AAA+_ATPase"/>
</dbReference>
<keyword evidence="3" id="KW-0547">Nucleotide-binding</keyword>
<name>A0A0C3JWH0_PISTI</name>
<keyword evidence="4" id="KW-0067">ATP-binding</keyword>
<organism evidence="11 12">
    <name type="scientific">Pisolithus tinctorius Marx 270</name>
    <dbReference type="NCBI Taxonomy" id="870435"/>
    <lineage>
        <taxon>Eukaryota</taxon>
        <taxon>Fungi</taxon>
        <taxon>Dikarya</taxon>
        <taxon>Basidiomycota</taxon>
        <taxon>Agaricomycotina</taxon>
        <taxon>Agaricomycetes</taxon>
        <taxon>Agaricomycetidae</taxon>
        <taxon>Boletales</taxon>
        <taxon>Sclerodermatineae</taxon>
        <taxon>Pisolithaceae</taxon>
        <taxon>Pisolithus</taxon>
    </lineage>
</organism>
<evidence type="ECO:0000256" key="3">
    <source>
        <dbReference type="ARBA" id="ARBA00022741"/>
    </source>
</evidence>
<dbReference type="AlphaFoldDB" id="A0A0C3JWH0"/>
<dbReference type="Pfam" id="PF00004">
    <property type="entry name" value="AAA"/>
    <property type="match status" value="1"/>
</dbReference>
<evidence type="ECO:0000256" key="9">
    <source>
        <dbReference type="SAM" id="MobiDB-lite"/>
    </source>
</evidence>
<dbReference type="PANTHER" id="PTHR46765">
    <property type="entry name" value="P-LOOP CONTAINING NUCLEOSIDE TRIPHOSPHATE HYDROLASES SUPERFAMILY PROTEIN"/>
    <property type="match status" value="1"/>
</dbReference>
<dbReference type="FunCoup" id="A0A0C3JWH0">
    <property type="interactions" value="603"/>
</dbReference>
<evidence type="ECO:0000256" key="5">
    <source>
        <dbReference type="ARBA" id="ARBA00023125"/>
    </source>
</evidence>
<dbReference type="GO" id="GO:0005524">
    <property type="term" value="F:ATP binding"/>
    <property type="evidence" value="ECO:0007669"/>
    <property type="project" value="UniProtKB-KW"/>
</dbReference>
<feature type="region of interest" description="Disordered" evidence="9">
    <location>
        <begin position="21"/>
        <end position="41"/>
    </location>
</feature>
<keyword evidence="6" id="KW-0539">Nucleus</keyword>
<keyword evidence="7" id="KW-0131">Cell cycle</keyword>
<dbReference type="InterPro" id="IPR053016">
    <property type="entry name" value="CTF18-RFC_complex"/>
</dbReference>
<keyword evidence="12" id="KW-1185">Reference proteome</keyword>
<evidence type="ECO:0000313" key="11">
    <source>
        <dbReference type="EMBL" id="KIO13478.1"/>
    </source>
</evidence>
<evidence type="ECO:0000256" key="1">
    <source>
        <dbReference type="ARBA" id="ARBA00004123"/>
    </source>
</evidence>